<sequence length="177" mass="20408">MIKSIGLIFLALFFVQEPVLKKQKLTDYLSMEVSTELRKMTQQELSAKFLGARIPDAAMTDEQSAVEFTITASSTFWQDDDVSLLKEFYDSSIPPLFQEIEFSQKELVEINGKEFVAYQFEGKPLAEGNRSAEQRFTYLLYTLHKNGLVVISFSCPPYLKSKWQPIAQKMFESTKFR</sequence>
<evidence type="ECO:0008006" key="3">
    <source>
        <dbReference type="Google" id="ProtNLM"/>
    </source>
</evidence>
<dbReference type="EMBL" id="FXAW01000014">
    <property type="protein sequence ID" value="SMG53208.1"/>
    <property type="molecule type" value="Genomic_DNA"/>
</dbReference>
<evidence type="ECO:0000313" key="2">
    <source>
        <dbReference type="Proteomes" id="UP000193804"/>
    </source>
</evidence>
<organism evidence="1 2">
    <name type="scientific">Marivirga sericea</name>
    <dbReference type="NCBI Taxonomy" id="1028"/>
    <lineage>
        <taxon>Bacteria</taxon>
        <taxon>Pseudomonadati</taxon>
        <taxon>Bacteroidota</taxon>
        <taxon>Cytophagia</taxon>
        <taxon>Cytophagales</taxon>
        <taxon>Marivirgaceae</taxon>
        <taxon>Marivirga</taxon>
    </lineage>
</organism>
<name>A0A1X7LH59_9BACT</name>
<accession>A0A1X7LH59</accession>
<reference evidence="2" key="1">
    <citation type="submission" date="2017-04" db="EMBL/GenBank/DDBJ databases">
        <authorList>
            <person name="Varghese N."/>
            <person name="Submissions S."/>
        </authorList>
    </citation>
    <scope>NUCLEOTIDE SEQUENCE [LARGE SCALE GENOMIC DNA]</scope>
    <source>
        <strain evidence="2">DSM 4125</strain>
    </source>
</reference>
<evidence type="ECO:0000313" key="1">
    <source>
        <dbReference type="EMBL" id="SMG53208.1"/>
    </source>
</evidence>
<proteinExistence type="predicted"/>
<dbReference type="AlphaFoldDB" id="A0A1X7LH59"/>
<protein>
    <recommendedName>
        <fullName evidence="3">PsbP C-terminal domain-containing protein</fullName>
    </recommendedName>
</protein>
<dbReference type="Proteomes" id="UP000193804">
    <property type="component" value="Unassembled WGS sequence"/>
</dbReference>
<keyword evidence="2" id="KW-1185">Reference proteome</keyword>
<dbReference type="RefSeq" id="WP_085519164.1">
    <property type="nucleotide sequence ID" value="NZ_FXAW01000014.1"/>
</dbReference>
<dbReference type="STRING" id="1028.SAMN05661096_04055"/>
<dbReference type="OrthoDB" id="877784at2"/>
<gene>
    <name evidence="1" type="ORF">SAMN05661096_04055</name>
</gene>